<evidence type="ECO:0000313" key="2">
    <source>
        <dbReference type="Proteomes" id="UP000054477"/>
    </source>
</evidence>
<feature type="non-terminal residue" evidence="1">
    <location>
        <position position="1"/>
    </location>
</feature>
<evidence type="ECO:0000313" key="1">
    <source>
        <dbReference type="EMBL" id="KIK05183.1"/>
    </source>
</evidence>
<proteinExistence type="predicted"/>
<reference evidence="1 2" key="1">
    <citation type="submission" date="2014-04" db="EMBL/GenBank/DDBJ databases">
        <authorList>
            <consortium name="DOE Joint Genome Institute"/>
            <person name="Kuo A."/>
            <person name="Kohler A."/>
            <person name="Nagy L.G."/>
            <person name="Floudas D."/>
            <person name="Copeland A."/>
            <person name="Barry K.W."/>
            <person name="Cichocki N."/>
            <person name="Veneault-Fourrey C."/>
            <person name="LaButti K."/>
            <person name="Lindquist E.A."/>
            <person name="Lipzen A."/>
            <person name="Lundell T."/>
            <person name="Morin E."/>
            <person name="Murat C."/>
            <person name="Sun H."/>
            <person name="Tunlid A."/>
            <person name="Henrissat B."/>
            <person name="Grigoriev I.V."/>
            <person name="Hibbett D.S."/>
            <person name="Martin F."/>
            <person name="Nordberg H.P."/>
            <person name="Cantor M.N."/>
            <person name="Hua S.X."/>
        </authorList>
    </citation>
    <scope>NUCLEOTIDE SEQUENCE [LARGE SCALE GENOMIC DNA]</scope>
    <source>
        <strain evidence="1 2">LaAM-08-1</strain>
    </source>
</reference>
<reference evidence="2" key="2">
    <citation type="submission" date="2015-01" db="EMBL/GenBank/DDBJ databases">
        <title>Evolutionary Origins and Diversification of the Mycorrhizal Mutualists.</title>
        <authorList>
            <consortium name="DOE Joint Genome Institute"/>
            <consortium name="Mycorrhizal Genomics Consortium"/>
            <person name="Kohler A."/>
            <person name="Kuo A."/>
            <person name="Nagy L.G."/>
            <person name="Floudas D."/>
            <person name="Copeland A."/>
            <person name="Barry K.W."/>
            <person name="Cichocki N."/>
            <person name="Veneault-Fourrey C."/>
            <person name="LaButti K."/>
            <person name="Lindquist E.A."/>
            <person name="Lipzen A."/>
            <person name="Lundell T."/>
            <person name="Morin E."/>
            <person name="Murat C."/>
            <person name="Riley R."/>
            <person name="Ohm R."/>
            <person name="Sun H."/>
            <person name="Tunlid A."/>
            <person name="Henrissat B."/>
            <person name="Grigoriev I.V."/>
            <person name="Hibbett D.S."/>
            <person name="Martin F."/>
        </authorList>
    </citation>
    <scope>NUCLEOTIDE SEQUENCE [LARGE SCALE GENOMIC DNA]</scope>
    <source>
        <strain evidence="2">LaAM-08-1</strain>
    </source>
</reference>
<dbReference type="Proteomes" id="UP000054477">
    <property type="component" value="Unassembled WGS sequence"/>
</dbReference>
<organism evidence="1 2">
    <name type="scientific">Laccaria amethystina LaAM-08-1</name>
    <dbReference type="NCBI Taxonomy" id="1095629"/>
    <lineage>
        <taxon>Eukaryota</taxon>
        <taxon>Fungi</taxon>
        <taxon>Dikarya</taxon>
        <taxon>Basidiomycota</taxon>
        <taxon>Agaricomycotina</taxon>
        <taxon>Agaricomycetes</taxon>
        <taxon>Agaricomycetidae</taxon>
        <taxon>Agaricales</taxon>
        <taxon>Agaricineae</taxon>
        <taxon>Hydnangiaceae</taxon>
        <taxon>Laccaria</taxon>
    </lineage>
</organism>
<dbReference type="HOGENOM" id="CLU_2503882_0_0_1"/>
<name>A0A0C9YAU3_9AGAR</name>
<gene>
    <name evidence="1" type="ORF">K443DRAFT_91684</name>
</gene>
<accession>A0A0C9YAU3</accession>
<sequence>WFGFSSVTMNKTSSLISGNTSHMFGCIIARVEAFGLGNLGRRRDVVWTHVGVGSTARGQTPGISSIIEIGYDDRCKSEARREGEEE</sequence>
<dbReference type="EMBL" id="KN838562">
    <property type="protein sequence ID" value="KIK05183.1"/>
    <property type="molecule type" value="Genomic_DNA"/>
</dbReference>
<keyword evidence="2" id="KW-1185">Reference proteome</keyword>
<dbReference type="AlphaFoldDB" id="A0A0C9YAU3"/>
<protein>
    <submittedName>
        <fullName evidence="1">Uncharacterized protein</fullName>
    </submittedName>
</protein>